<evidence type="ECO:0000313" key="10">
    <source>
        <dbReference type="Proteomes" id="UP000193144"/>
    </source>
</evidence>
<keyword evidence="5" id="KW-0687">Ribonucleoprotein</keyword>
<dbReference type="InterPro" id="IPR038340">
    <property type="entry name" value="MRP-L47_sf"/>
</dbReference>
<feature type="compositionally biased region" description="Polar residues" evidence="8">
    <location>
        <begin position="222"/>
        <end position="238"/>
    </location>
</feature>
<dbReference type="InterPro" id="IPR010729">
    <property type="entry name" value="Ribosomal_uL29_mit"/>
</dbReference>
<dbReference type="Proteomes" id="UP000193144">
    <property type="component" value="Unassembled WGS sequence"/>
</dbReference>
<evidence type="ECO:0000256" key="5">
    <source>
        <dbReference type="ARBA" id="ARBA00023274"/>
    </source>
</evidence>
<evidence type="ECO:0000256" key="8">
    <source>
        <dbReference type="SAM" id="MobiDB-lite"/>
    </source>
</evidence>
<comment type="subcellular location">
    <subcellularLocation>
        <location evidence="1">Mitochondrion</location>
    </subcellularLocation>
</comment>
<evidence type="ECO:0000256" key="7">
    <source>
        <dbReference type="ARBA" id="ARBA00035399"/>
    </source>
</evidence>
<dbReference type="AlphaFoldDB" id="A0A1Y1ZI66"/>
<comment type="similarity">
    <text evidence="2">Belongs to the universal ribosomal protein uL29 family.</text>
</comment>
<evidence type="ECO:0000313" key="9">
    <source>
        <dbReference type="EMBL" id="ORY09515.1"/>
    </source>
</evidence>
<keyword evidence="10" id="KW-1185">Reference proteome</keyword>
<evidence type="ECO:0000256" key="1">
    <source>
        <dbReference type="ARBA" id="ARBA00004173"/>
    </source>
</evidence>
<dbReference type="Pfam" id="PF06984">
    <property type="entry name" value="MRP-L47"/>
    <property type="match status" value="1"/>
</dbReference>
<feature type="region of interest" description="Disordered" evidence="8">
    <location>
        <begin position="204"/>
        <end position="252"/>
    </location>
</feature>
<organism evidence="9 10">
    <name type="scientific">Clohesyomyces aquaticus</name>
    <dbReference type="NCBI Taxonomy" id="1231657"/>
    <lineage>
        <taxon>Eukaryota</taxon>
        <taxon>Fungi</taxon>
        <taxon>Dikarya</taxon>
        <taxon>Ascomycota</taxon>
        <taxon>Pezizomycotina</taxon>
        <taxon>Dothideomycetes</taxon>
        <taxon>Pleosporomycetidae</taxon>
        <taxon>Pleosporales</taxon>
        <taxon>Lindgomycetaceae</taxon>
        <taxon>Clohesyomyces</taxon>
    </lineage>
</organism>
<dbReference type="GO" id="GO:0032543">
    <property type="term" value="P:mitochondrial translation"/>
    <property type="evidence" value="ECO:0007669"/>
    <property type="project" value="TreeGrafter"/>
</dbReference>
<proteinExistence type="inferred from homology"/>
<dbReference type="STRING" id="1231657.A0A1Y1ZI66"/>
<evidence type="ECO:0000256" key="3">
    <source>
        <dbReference type="ARBA" id="ARBA00022980"/>
    </source>
</evidence>
<dbReference type="GO" id="GO:0005762">
    <property type="term" value="C:mitochondrial large ribosomal subunit"/>
    <property type="evidence" value="ECO:0007669"/>
    <property type="project" value="TreeGrafter"/>
</dbReference>
<keyword evidence="4" id="KW-0496">Mitochondrion</keyword>
<reference evidence="9 10" key="1">
    <citation type="submission" date="2016-07" db="EMBL/GenBank/DDBJ databases">
        <title>Pervasive Adenine N6-methylation of Active Genes in Fungi.</title>
        <authorList>
            <consortium name="DOE Joint Genome Institute"/>
            <person name="Mondo S.J."/>
            <person name="Dannebaum R.O."/>
            <person name="Kuo R.C."/>
            <person name="Labutti K."/>
            <person name="Haridas S."/>
            <person name="Kuo A."/>
            <person name="Salamov A."/>
            <person name="Ahrendt S.R."/>
            <person name="Lipzen A."/>
            <person name="Sullivan W."/>
            <person name="Andreopoulos W.B."/>
            <person name="Clum A."/>
            <person name="Lindquist E."/>
            <person name="Daum C."/>
            <person name="Ramamoorthy G.K."/>
            <person name="Gryganskyi A."/>
            <person name="Culley D."/>
            <person name="Magnuson J.K."/>
            <person name="James T.Y."/>
            <person name="O'Malley M.A."/>
            <person name="Stajich J.E."/>
            <person name="Spatafora J.W."/>
            <person name="Visel A."/>
            <person name="Grigoriev I.V."/>
        </authorList>
    </citation>
    <scope>NUCLEOTIDE SEQUENCE [LARGE SCALE GENOMIC DNA]</scope>
    <source>
        <strain evidence="9 10">CBS 115471</strain>
    </source>
</reference>
<dbReference type="PANTHER" id="PTHR21183:SF18">
    <property type="entry name" value="LARGE RIBOSOMAL SUBUNIT PROTEIN UL29M"/>
    <property type="match status" value="1"/>
</dbReference>
<evidence type="ECO:0000256" key="2">
    <source>
        <dbReference type="ARBA" id="ARBA00009254"/>
    </source>
</evidence>
<dbReference type="EMBL" id="MCFA01000085">
    <property type="protein sequence ID" value="ORY09515.1"/>
    <property type="molecule type" value="Genomic_DNA"/>
</dbReference>
<evidence type="ECO:0000256" key="4">
    <source>
        <dbReference type="ARBA" id="ARBA00023128"/>
    </source>
</evidence>
<protein>
    <recommendedName>
        <fullName evidence="6">Large ribosomal subunit protein uL29m</fullName>
    </recommendedName>
    <alternativeName>
        <fullName evidence="7">54S ribosomal protein L4, mitochondrial</fullName>
    </alternativeName>
</protein>
<name>A0A1Y1ZI66_9PLEO</name>
<gene>
    <name evidence="9" type="ORF">BCR34DRAFT_369984</name>
</gene>
<dbReference type="GO" id="GO:0003735">
    <property type="term" value="F:structural constituent of ribosome"/>
    <property type="evidence" value="ECO:0007669"/>
    <property type="project" value="InterPro"/>
</dbReference>
<evidence type="ECO:0000256" key="6">
    <source>
        <dbReference type="ARBA" id="ARBA00035289"/>
    </source>
</evidence>
<dbReference type="OrthoDB" id="270763at2759"/>
<sequence length="252" mass="28436">MATIPACRIARRHLGAIPSDAVFPFLAPSLQASSCASHAHIAKFSTSTALWKRDNNRNRGVSAVRATGPRPRQTLSVINGQPLPQPRPETEVQIRGDEEHGLYGFFRDKKLLTMPADNNKHGRAWTKDELRTRSWDDLHSLWWACVKERNRLHTEAYTLKTIGAYYGQWEIDHRDAVKTMKVIRETLLERFYAWEDARKLAEQDPDVDMAAAERGEPAYNPQYYSSEEMTPDDGNSVNADGKGLAKTSPTAS</sequence>
<accession>A0A1Y1ZI66</accession>
<comment type="caution">
    <text evidence="9">The sequence shown here is derived from an EMBL/GenBank/DDBJ whole genome shotgun (WGS) entry which is preliminary data.</text>
</comment>
<dbReference type="Gene3D" id="6.10.330.20">
    <property type="match status" value="1"/>
</dbReference>
<keyword evidence="3" id="KW-0689">Ribosomal protein</keyword>
<dbReference type="PANTHER" id="PTHR21183">
    <property type="entry name" value="RIBOSOMAL PROTEIN L47, MITOCHONDRIAL-RELATED"/>
    <property type="match status" value="1"/>
</dbReference>